<dbReference type="SMART" id="SM00404">
    <property type="entry name" value="PTPc_motif"/>
    <property type="match status" value="1"/>
</dbReference>
<dbReference type="InterPro" id="IPR003595">
    <property type="entry name" value="Tyr_Pase_cat"/>
</dbReference>
<feature type="domain" description="Tyrosine-protein phosphatase" evidence="1">
    <location>
        <begin position="38"/>
        <end position="286"/>
    </location>
</feature>
<evidence type="ECO:0000259" key="1">
    <source>
        <dbReference type="PROSITE" id="PS50055"/>
    </source>
</evidence>
<dbReference type="InterPro" id="IPR000387">
    <property type="entry name" value="Tyr_Pase_dom"/>
</dbReference>
<comment type="caution">
    <text evidence="3">The sequence shown here is derived from an EMBL/GenBank/DDBJ whole genome shotgun (WGS) entry which is preliminary data.</text>
</comment>
<organism evidence="3 4">
    <name type="scientific">Legionella steelei</name>
    <dbReference type="NCBI Taxonomy" id="947033"/>
    <lineage>
        <taxon>Bacteria</taxon>
        <taxon>Pseudomonadati</taxon>
        <taxon>Pseudomonadota</taxon>
        <taxon>Gammaproteobacteria</taxon>
        <taxon>Legionellales</taxon>
        <taxon>Legionellaceae</taxon>
        <taxon>Legionella</taxon>
    </lineage>
</organism>
<name>A0A0W0ZKJ0_9GAMM</name>
<dbReference type="InterPro" id="IPR016130">
    <property type="entry name" value="Tyr_Pase_AS"/>
</dbReference>
<gene>
    <name evidence="3" type="ORF">Lste_2425</name>
</gene>
<dbReference type="OrthoDB" id="9814896at2"/>
<dbReference type="EMBL" id="LNYY01000019">
    <property type="protein sequence ID" value="KTD69267.1"/>
    <property type="molecule type" value="Genomic_DNA"/>
</dbReference>
<dbReference type="PRINTS" id="PR00700">
    <property type="entry name" value="PRTYPHPHTASE"/>
</dbReference>
<dbReference type="InterPro" id="IPR000242">
    <property type="entry name" value="PTP_cat"/>
</dbReference>
<dbReference type="Proteomes" id="UP000054926">
    <property type="component" value="Unassembled WGS sequence"/>
</dbReference>
<proteinExistence type="predicted"/>
<evidence type="ECO:0000313" key="3">
    <source>
        <dbReference type="EMBL" id="KTD69267.1"/>
    </source>
</evidence>
<dbReference type="RefSeq" id="WP_058511216.1">
    <property type="nucleotide sequence ID" value="NZ_LNYY01000019.1"/>
</dbReference>
<dbReference type="PROSITE" id="PS50055">
    <property type="entry name" value="TYR_PHOSPHATASE_PTP"/>
    <property type="match status" value="1"/>
</dbReference>
<feature type="domain" description="Tyrosine specific protein phosphatases" evidence="2">
    <location>
        <begin position="213"/>
        <end position="276"/>
    </location>
</feature>
<dbReference type="AlphaFoldDB" id="A0A0W0ZKJ0"/>
<dbReference type="PATRIC" id="fig|947033.5.peg.2572"/>
<dbReference type="SUPFAM" id="SSF52799">
    <property type="entry name" value="(Phosphotyrosine protein) phosphatases II"/>
    <property type="match status" value="1"/>
</dbReference>
<keyword evidence="4" id="KW-1185">Reference proteome</keyword>
<evidence type="ECO:0000313" key="4">
    <source>
        <dbReference type="Proteomes" id="UP000054926"/>
    </source>
</evidence>
<dbReference type="Gene3D" id="3.90.190.10">
    <property type="entry name" value="Protein tyrosine phosphatase superfamily"/>
    <property type="match status" value="1"/>
</dbReference>
<dbReference type="PROSITE" id="PS50056">
    <property type="entry name" value="TYR_PHOSPHATASE_2"/>
    <property type="match status" value="1"/>
</dbReference>
<reference evidence="3 4" key="1">
    <citation type="submission" date="2015-11" db="EMBL/GenBank/DDBJ databases">
        <title>Genomic analysis of 38 Legionella species identifies large and diverse effector repertoires.</title>
        <authorList>
            <person name="Burstein D."/>
            <person name="Amaro F."/>
            <person name="Zusman T."/>
            <person name="Lifshitz Z."/>
            <person name="Cohen O."/>
            <person name="Gilbert J.A."/>
            <person name="Pupko T."/>
            <person name="Shuman H.A."/>
            <person name="Segal G."/>
        </authorList>
    </citation>
    <scope>NUCLEOTIDE SEQUENCE [LARGE SCALE GENOMIC DNA]</scope>
    <source>
        <strain evidence="3 4">IMVS3376</strain>
    </source>
</reference>
<dbReference type="Pfam" id="PF00102">
    <property type="entry name" value="Y_phosphatase"/>
    <property type="match status" value="1"/>
</dbReference>
<evidence type="ECO:0000259" key="2">
    <source>
        <dbReference type="PROSITE" id="PS50056"/>
    </source>
</evidence>
<accession>A0A0W0ZKJ0</accession>
<dbReference type="InterPro" id="IPR029021">
    <property type="entry name" value="Prot-tyrosine_phosphatase-like"/>
</dbReference>
<sequence length="313" mass="35669">MFFLHEIKRNLSKNKKPTVKQEVGPSPEIIAQVIRTVKKRFIKGPIYAKEHARIKDKSFIRPSNSIPNTNFSATAGPKNADDLIRFFKDTLFRDPPIAYIIAIGNRVSELDTCPSGVDFLNYYMKKKSYDVGPYHVTRKHLGGSYVFHHGHEESKPNIFTESEITVSTEGNNQRVGVIGIELKDGSYIDLNIDPNDQKKEILWKIFKISVEHPVFVHCKHGHGRTGHLILTMEILKNYSAIFSSDDPDVITERILEILNNMRQQRPGLVHSTKQITEAIHNAIVLRRHALEKGYEVPIADDEVSYSHRAAYSV</sequence>
<protein>
    <submittedName>
        <fullName evidence="3">Protein-tyrosine phosphatase</fullName>
    </submittedName>
</protein>
<dbReference type="PROSITE" id="PS00383">
    <property type="entry name" value="TYR_PHOSPHATASE_1"/>
    <property type="match status" value="1"/>
</dbReference>
<dbReference type="GO" id="GO:0004725">
    <property type="term" value="F:protein tyrosine phosphatase activity"/>
    <property type="evidence" value="ECO:0007669"/>
    <property type="project" value="InterPro"/>
</dbReference>